<dbReference type="Pfam" id="PF25917">
    <property type="entry name" value="BSH_RND"/>
    <property type="match status" value="1"/>
</dbReference>
<keyword evidence="3" id="KW-0732">Signal</keyword>
<proteinExistence type="inferred from homology"/>
<dbReference type="PANTHER" id="PTHR30158:SF23">
    <property type="entry name" value="MULTIDRUG RESISTANCE PROTEIN MEXA"/>
    <property type="match status" value="1"/>
</dbReference>
<dbReference type="GO" id="GO:0005886">
    <property type="term" value="C:plasma membrane"/>
    <property type="evidence" value="ECO:0007669"/>
    <property type="project" value="TreeGrafter"/>
</dbReference>
<dbReference type="GO" id="GO:0030313">
    <property type="term" value="C:cell envelope"/>
    <property type="evidence" value="ECO:0007669"/>
    <property type="project" value="UniProtKB-SubCell"/>
</dbReference>
<dbReference type="InterPro" id="IPR058625">
    <property type="entry name" value="MdtA-like_BSH"/>
</dbReference>
<dbReference type="STRING" id="228959.SAMN05421797_101277"/>
<sequence length="362" mass="39098">MKKLSIIGILSATLVLSSCFGTSENPAPGASAPPPPSLEVGTLKPETITIYNEFSTTLEGKQNVEIRPKVSGFVQEVYVEEGQKIKKGQLLFKLETQTLTQDANAAKASVNVAQVEVNKLKPLVDKGIISKVQLETAKAQLAQAKAGYESVASNIGYSRITSPVDGYIGEIPFKVGALVSSNMTMPLTTVSDISEVRAYFSLNEKELLKFKESMPRNENNQMDLEKAPKVTLVMINGEEYDKPGKIAMINTIINSSTGSVTARADFENKNNLLSSGSTGKIKLPTVYENVFEIPQTATIDLQGKKLVYILKPDNTVSTIPIKITANTQKGFLVQNGLEPGTSIVLEGVSKLKDGMTINPVKK</sequence>
<gene>
    <name evidence="7" type="ORF">SAMN05421797_101277</name>
</gene>
<evidence type="ECO:0000259" key="5">
    <source>
        <dbReference type="Pfam" id="PF25944"/>
    </source>
</evidence>
<dbReference type="InterPro" id="IPR006143">
    <property type="entry name" value="RND_pump_MFP"/>
</dbReference>
<accession>A0A1N6P4M6</accession>
<dbReference type="SUPFAM" id="SSF111369">
    <property type="entry name" value="HlyD-like secretion proteins"/>
    <property type="match status" value="1"/>
</dbReference>
<dbReference type="PRINTS" id="PR01490">
    <property type="entry name" value="RTXTOXIND"/>
</dbReference>
<dbReference type="Gene3D" id="2.40.420.20">
    <property type="match status" value="1"/>
</dbReference>
<feature type="domain" description="Multidrug resistance protein MdtA-like barrel-sandwich hybrid" evidence="4">
    <location>
        <begin position="63"/>
        <end position="190"/>
    </location>
</feature>
<evidence type="ECO:0000256" key="3">
    <source>
        <dbReference type="SAM" id="SignalP"/>
    </source>
</evidence>
<evidence type="ECO:0000259" key="4">
    <source>
        <dbReference type="Pfam" id="PF25917"/>
    </source>
</evidence>
<dbReference type="AlphaFoldDB" id="A0A1N6P4M6"/>
<comment type="similarity">
    <text evidence="2">Belongs to the membrane fusion protein (MFP) (TC 8.A.1) family.</text>
</comment>
<dbReference type="Gene3D" id="2.40.50.100">
    <property type="match status" value="1"/>
</dbReference>
<organism evidence="7 8">
    <name type="scientific">Maribacter ulvicola</name>
    <dbReference type="NCBI Taxonomy" id="228959"/>
    <lineage>
        <taxon>Bacteria</taxon>
        <taxon>Pseudomonadati</taxon>
        <taxon>Bacteroidota</taxon>
        <taxon>Flavobacteriia</taxon>
        <taxon>Flavobacteriales</taxon>
        <taxon>Flavobacteriaceae</taxon>
        <taxon>Maribacter</taxon>
    </lineage>
</organism>
<dbReference type="NCBIfam" id="TIGR01730">
    <property type="entry name" value="RND_mfp"/>
    <property type="match status" value="1"/>
</dbReference>
<evidence type="ECO:0000256" key="1">
    <source>
        <dbReference type="ARBA" id="ARBA00004196"/>
    </source>
</evidence>
<evidence type="ECO:0000256" key="2">
    <source>
        <dbReference type="ARBA" id="ARBA00009477"/>
    </source>
</evidence>
<dbReference type="RefSeq" id="WP_076546533.1">
    <property type="nucleotide sequence ID" value="NZ_FTMA01000001.1"/>
</dbReference>
<feature type="chain" id="PRO_5013134025" evidence="3">
    <location>
        <begin position="24"/>
        <end position="362"/>
    </location>
</feature>
<dbReference type="Proteomes" id="UP000186953">
    <property type="component" value="Unassembled WGS sequence"/>
</dbReference>
<dbReference type="InterPro" id="IPR058626">
    <property type="entry name" value="MdtA-like_b-barrel"/>
</dbReference>
<comment type="subcellular location">
    <subcellularLocation>
        <location evidence="1">Cell envelope</location>
    </subcellularLocation>
</comment>
<dbReference type="GO" id="GO:0046677">
    <property type="term" value="P:response to antibiotic"/>
    <property type="evidence" value="ECO:0007669"/>
    <property type="project" value="TreeGrafter"/>
</dbReference>
<dbReference type="EMBL" id="FTMA01000001">
    <property type="protein sequence ID" value="SIP99300.1"/>
    <property type="molecule type" value="Genomic_DNA"/>
</dbReference>
<feature type="domain" description="Multidrug resistance protein MdtA-like beta-barrel" evidence="5">
    <location>
        <begin position="200"/>
        <end position="282"/>
    </location>
</feature>
<dbReference type="InterPro" id="IPR058627">
    <property type="entry name" value="MdtA-like_C"/>
</dbReference>
<reference evidence="8" key="1">
    <citation type="submission" date="2017-01" db="EMBL/GenBank/DDBJ databases">
        <authorList>
            <person name="Varghese N."/>
            <person name="Submissions S."/>
        </authorList>
    </citation>
    <scope>NUCLEOTIDE SEQUENCE [LARGE SCALE GENOMIC DNA]</scope>
    <source>
        <strain evidence="8">DSM 15366</strain>
    </source>
</reference>
<dbReference type="OrthoDB" id="9801814at2"/>
<dbReference type="GO" id="GO:0022857">
    <property type="term" value="F:transmembrane transporter activity"/>
    <property type="evidence" value="ECO:0007669"/>
    <property type="project" value="InterPro"/>
</dbReference>
<evidence type="ECO:0000259" key="6">
    <source>
        <dbReference type="Pfam" id="PF25967"/>
    </source>
</evidence>
<dbReference type="Pfam" id="PF25944">
    <property type="entry name" value="Beta-barrel_RND"/>
    <property type="match status" value="1"/>
</dbReference>
<feature type="signal peptide" evidence="3">
    <location>
        <begin position="1"/>
        <end position="23"/>
    </location>
</feature>
<evidence type="ECO:0000313" key="8">
    <source>
        <dbReference type="Proteomes" id="UP000186953"/>
    </source>
</evidence>
<dbReference type="Gene3D" id="2.40.30.170">
    <property type="match status" value="1"/>
</dbReference>
<feature type="domain" description="Multidrug resistance protein MdtA-like C-terminal permuted SH3" evidence="6">
    <location>
        <begin position="290"/>
        <end position="349"/>
    </location>
</feature>
<dbReference type="Gene3D" id="1.10.287.470">
    <property type="entry name" value="Helix hairpin bin"/>
    <property type="match status" value="1"/>
</dbReference>
<keyword evidence="8" id="KW-1185">Reference proteome</keyword>
<evidence type="ECO:0000313" key="7">
    <source>
        <dbReference type="EMBL" id="SIP99300.1"/>
    </source>
</evidence>
<name>A0A1N6P4M6_9FLAO</name>
<dbReference type="Pfam" id="PF25967">
    <property type="entry name" value="RND-MFP_C"/>
    <property type="match status" value="1"/>
</dbReference>
<protein>
    <submittedName>
        <fullName evidence="7">Membrane fusion protein, multidrug efflux system</fullName>
    </submittedName>
</protein>
<dbReference type="PANTHER" id="PTHR30158">
    <property type="entry name" value="ACRA/E-RELATED COMPONENT OF DRUG EFFLUX TRANSPORTER"/>
    <property type="match status" value="1"/>
</dbReference>
<dbReference type="PROSITE" id="PS51257">
    <property type="entry name" value="PROKAR_LIPOPROTEIN"/>
    <property type="match status" value="1"/>
</dbReference>